<keyword evidence="2" id="KW-1185">Reference proteome</keyword>
<sequence length="78" mass="8632">MGPVSFERRVRDDPGNYRDIRIAVKYADPGITSPTGPLKGLDPTARIPEKFDVSWINSKGFPDRSIFPNEAISEGGVR</sequence>
<gene>
    <name evidence="1" type="ORF">GCM10011612_02890</name>
</gene>
<accession>A0A8H9HCC9</accession>
<reference evidence="1" key="1">
    <citation type="journal article" date="2014" name="Int. J. Syst. Evol. Microbiol.">
        <title>Complete genome sequence of Corynebacterium casei LMG S-19264T (=DSM 44701T), isolated from a smear-ripened cheese.</title>
        <authorList>
            <consortium name="US DOE Joint Genome Institute (JGI-PGF)"/>
            <person name="Walter F."/>
            <person name="Albersmeier A."/>
            <person name="Kalinowski J."/>
            <person name="Ruckert C."/>
        </authorList>
    </citation>
    <scope>NUCLEOTIDE SEQUENCE</scope>
    <source>
        <strain evidence="1">CGMCC 4.7372</strain>
    </source>
</reference>
<comment type="caution">
    <text evidence="1">The sequence shown here is derived from an EMBL/GenBank/DDBJ whole genome shotgun (WGS) entry which is preliminary data.</text>
</comment>
<reference evidence="1" key="2">
    <citation type="submission" date="2020-09" db="EMBL/GenBank/DDBJ databases">
        <authorList>
            <person name="Sun Q."/>
            <person name="Zhou Y."/>
        </authorList>
    </citation>
    <scope>NUCLEOTIDE SEQUENCE</scope>
    <source>
        <strain evidence="1">CGMCC 4.7372</strain>
    </source>
</reference>
<protein>
    <submittedName>
        <fullName evidence="1">Uncharacterized protein</fullName>
    </submittedName>
</protein>
<dbReference type="EMBL" id="BMNJ01000001">
    <property type="protein sequence ID" value="GGO95322.1"/>
    <property type="molecule type" value="Genomic_DNA"/>
</dbReference>
<organism evidence="1 2">
    <name type="scientific">Actinomyces gaoshouyii</name>
    <dbReference type="NCBI Taxonomy" id="1960083"/>
    <lineage>
        <taxon>Bacteria</taxon>
        <taxon>Bacillati</taxon>
        <taxon>Actinomycetota</taxon>
        <taxon>Actinomycetes</taxon>
        <taxon>Actinomycetales</taxon>
        <taxon>Actinomycetaceae</taxon>
        <taxon>Actinomyces</taxon>
    </lineage>
</organism>
<name>A0A8H9HCC9_9ACTO</name>
<dbReference type="AlphaFoldDB" id="A0A8H9HCC9"/>
<dbReference type="Proteomes" id="UP000614239">
    <property type="component" value="Unassembled WGS sequence"/>
</dbReference>
<evidence type="ECO:0000313" key="2">
    <source>
        <dbReference type="Proteomes" id="UP000614239"/>
    </source>
</evidence>
<evidence type="ECO:0000313" key="1">
    <source>
        <dbReference type="EMBL" id="GGO95322.1"/>
    </source>
</evidence>
<proteinExistence type="predicted"/>